<dbReference type="RefSeq" id="WP_309150803.1">
    <property type="nucleotide sequence ID" value="NZ_CP133568.1"/>
</dbReference>
<sequence>MILLRAIESKSNGKMGSGFRRNDGEKGTGAETSAPRAATNSTYTRVPLQAPAATQGTRA</sequence>
<keyword evidence="3" id="KW-1185">Reference proteome</keyword>
<organism evidence="2 3">
    <name type="scientific">Lysobacter yananisis</name>
    <dbReference type="NCBI Taxonomy" id="1003114"/>
    <lineage>
        <taxon>Bacteria</taxon>
        <taxon>Pseudomonadati</taxon>
        <taxon>Pseudomonadota</taxon>
        <taxon>Gammaproteobacteria</taxon>
        <taxon>Lysobacterales</taxon>
        <taxon>Lysobacteraceae</taxon>
        <taxon>Lysobacter</taxon>
    </lineage>
</organism>
<accession>A0ABY9P4S2</accession>
<evidence type="ECO:0000313" key="3">
    <source>
        <dbReference type="Proteomes" id="UP001229313"/>
    </source>
</evidence>
<dbReference type="EMBL" id="CP133568">
    <property type="protein sequence ID" value="WMT01333.1"/>
    <property type="molecule type" value="Genomic_DNA"/>
</dbReference>
<proteinExistence type="predicted"/>
<feature type="region of interest" description="Disordered" evidence="1">
    <location>
        <begin position="1"/>
        <end position="59"/>
    </location>
</feature>
<evidence type="ECO:0000313" key="2">
    <source>
        <dbReference type="EMBL" id="WMT01333.1"/>
    </source>
</evidence>
<gene>
    <name evidence="2" type="ORF">RDV84_15175</name>
</gene>
<dbReference type="Proteomes" id="UP001229313">
    <property type="component" value="Chromosome"/>
</dbReference>
<protein>
    <submittedName>
        <fullName evidence="2">Uncharacterized protein</fullName>
    </submittedName>
</protein>
<reference evidence="2 3" key="1">
    <citation type="submission" date="2023-08" db="EMBL/GenBank/DDBJ databases">
        <title>The whole genome sequence of Lysobacter yananisis.</title>
        <authorList>
            <person name="Sun H."/>
        </authorList>
    </citation>
    <scope>NUCLEOTIDE SEQUENCE [LARGE SCALE GENOMIC DNA]</scope>
    <source>
        <strain evidence="2 3">SNNU513</strain>
    </source>
</reference>
<name>A0ABY9P4S2_9GAMM</name>
<evidence type="ECO:0000256" key="1">
    <source>
        <dbReference type="SAM" id="MobiDB-lite"/>
    </source>
</evidence>